<organism evidence="1 2">
    <name type="scientific">Caerostris darwini</name>
    <dbReference type="NCBI Taxonomy" id="1538125"/>
    <lineage>
        <taxon>Eukaryota</taxon>
        <taxon>Metazoa</taxon>
        <taxon>Ecdysozoa</taxon>
        <taxon>Arthropoda</taxon>
        <taxon>Chelicerata</taxon>
        <taxon>Arachnida</taxon>
        <taxon>Araneae</taxon>
        <taxon>Araneomorphae</taxon>
        <taxon>Entelegynae</taxon>
        <taxon>Araneoidea</taxon>
        <taxon>Araneidae</taxon>
        <taxon>Caerostris</taxon>
    </lineage>
</organism>
<gene>
    <name evidence="1" type="ORF">CDAR_8371</name>
</gene>
<name>A0AAV4WT78_9ARAC</name>
<dbReference type="Proteomes" id="UP001054837">
    <property type="component" value="Unassembled WGS sequence"/>
</dbReference>
<accession>A0AAV4WT78</accession>
<proteinExistence type="predicted"/>
<dbReference type="EMBL" id="BPLQ01015073">
    <property type="protein sequence ID" value="GIY85712.1"/>
    <property type="molecule type" value="Genomic_DNA"/>
</dbReference>
<evidence type="ECO:0000313" key="1">
    <source>
        <dbReference type="EMBL" id="GIY85712.1"/>
    </source>
</evidence>
<evidence type="ECO:0000313" key="2">
    <source>
        <dbReference type="Proteomes" id="UP001054837"/>
    </source>
</evidence>
<comment type="caution">
    <text evidence="1">The sequence shown here is derived from an EMBL/GenBank/DDBJ whole genome shotgun (WGS) entry which is preliminary data.</text>
</comment>
<sequence length="116" mass="12980">MGTVCLLTATARTNQASNRKAHKMWLMHRPGDDKTAQWSPGGCSPDCPALFLSVVNGNEDRGGRKISACCFPARGLSRASNKSRCFPKGNRVEEVLAHECYFREHFMMACFKELHF</sequence>
<protein>
    <submittedName>
        <fullName evidence="1">Uncharacterized protein</fullName>
    </submittedName>
</protein>
<reference evidence="1 2" key="1">
    <citation type="submission" date="2021-06" db="EMBL/GenBank/DDBJ databases">
        <title>Caerostris darwini draft genome.</title>
        <authorList>
            <person name="Kono N."/>
            <person name="Arakawa K."/>
        </authorList>
    </citation>
    <scope>NUCLEOTIDE SEQUENCE [LARGE SCALE GENOMIC DNA]</scope>
</reference>
<dbReference type="AlphaFoldDB" id="A0AAV4WT78"/>
<keyword evidence="2" id="KW-1185">Reference proteome</keyword>